<name>A0ACB9IAP3_9ASTR</name>
<reference evidence="1 2" key="2">
    <citation type="journal article" date="2022" name="Mol. Ecol. Resour.">
        <title>The genomes of chicory, endive, great burdock and yacon provide insights into Asteraceae paleo-polyploidization history and plant inulin production.</title>
        <authorList>
            <person name="Fan W."/>
            <person name="Wang S."/>
            <person name="Wang H."/>
            <person name="Wang A."/>
            <person name="Jiang F."/>
            <person name="Liu H."/>
            <person name="Zhao H."/>
            <person name="Xu D."/>
            <person name="Zhang Y."/>
        </authorList>
    </citation>
    <scope>NUCLEOTIDE SEQUENCE [LARGE SCALE GENOMIC DNA]</scope>
    <source>
        <strain evidence="2">cv. Yunnan</strain>
        <tissue evidence="1">Leaves</tissue>
    </source>
</reference>
<accession>A0ACB9IAP3</accession>
<sequence>MLNSESRRLYSWWWDRHISPKNSKWLQENLTDMDSKKRPELMKLVEEFYRAYRALAERYDYATSELRHAQKTLQAAFPNQEQFTLPEDPSSSVDPSDKKNESFGLQLFLEGKLQNTNEKDECEIEKLKKAVADLIAENDELFIQYHCSLEKLANADEELNHAVEKSRILEEKASEADKEVHMLKVRLGLLQAEKESGLNKQMEYLETISDLEEKKNGMDKRAVESEAESQDLMNKLTKLESEIDAGLLKYG</sequence>
<evidence type="ECO:0000313" key="2">
    <source>
        <dbReference type="Proteomes" id="UP001056120"/>
    </source>
</evidence>
<reference evidence="2" key="1">
    <citation type="journal article" date="2022" name="Mol. Ecol. Resour.">
        <title>The genomes of chicory, endive, great burdock and yacon provide insights into Asteraceae palaeo-polyploidization history and plant inulin production.</title>
        <authorList>
            <person name="Fan W."/>
            <person name="Wang S."/>
            <person name="Wang H."/>
            <person name="Wang A."/>
            <person name="Jiang F."/>
            <person name="Liu H."/>
            <person name="Zhao H."/>
            <person name="Xu D."/>
            <person name="Zhang Y."/>
        </authorList>
    </citation>
    <scope>NUCLEOTIDE SEQUENCE [LARGE SCALE GENOMIC DNA]</scope>
    <source>
        <strain evidence="2">cv. Yunnan</strain>
    </source>
</reference>
<evidence type="ECO:0000313" key="1">
    <source>
        <dbReference type="EMBL" id="KAI3805329.1"/>
    </source>
</evidence>
<organism evidence="1 2">
    <name type="scientific">Smallanthus sonchifolius</name>
    <dbReference type="NCBI Taxonomy" id="185202"/>
    <lineage>
        <taxon>Eukaryota</taxon>
        <taxon>Viridiplantae</taxon>
        <taxon>Streptophyta</taxon>
        <taxon>Embryophyta</taxon>
        <taxon>Tracheophyta</taxon>
        <taxon>Spermatophyta</taxon>
        <taxon>Magnoliopsida</taxon>
        <taxon>eudicotyledons</taxon>
        <taxon>Gunneridae</taxon>
        <taxon>Pentapetalae</taxon>
        <taxon>asterids</taxon>
        <taxon>campanulids</taxon>
        <taxon>Asterales</taxon>
        <taxon>Asteraceae</taxon>
        <taxon>Asteroideae</taxon>
        <taxon>Heliantheae alliance</taxon>
        <taxon>Millerieae</taxon>
        <taxon>Smallanthus</taxon>
    </lineage>
</organism>
<protein>
    <submittedName>
        <fullName evidence="1">Uncharacterized protein</fullName>
    </submittedName>
</protein>
<comment type="caution">
    <text evidence="1">The sequence shown here is derived from an EMBL/GenBank/DDBJ whole genome shotgun (WGS) entry which is preliminary data.</text>
</comment>
<keyword evidence="2" id="KW-1185">Reference proteome</keyword>
<dbReference type="EMBL" id="CM042026">
    <property type="protein sequence ID" value="KAI3805329.1"/>
    <property type="molecule type" value="Genomic_DNA"/>
</dbReference>
<proteinExistence type="predicted"/>
<dbReference type="Proteomes" id="UP001056120">
    <property type="component" value="Linkage Group LG09"/>
</dbReference>
<gene>
    <name evidence="1" type="ORF">L1987_27607</name>
</gene>